<dbReference type="SMART" id="SM00225">
    <property type="entry name" value="BTB"/>
    <property type="match status" value="1"/>
</dbReference>
<dbReference type="InterPro" id="IPR052664">
    <property type="entry name" value="BTB-MATH_domain_protein"/>
</dbReference>
<dbReference type="PANTHER" id="PTHR22743:SF173">
    <property type="entry name" value="BTB AND MATH DOMAIN-CONTAINING PROTEIN 34-RELATED"/>
    <property type="match status" value="1"/>
</dbReference>
<dbReference type="SMR" id="Q9XUM9"/>
<dbReference type="PROSITE" id="PS50097">
    <property type="entry name" value="BTB"/>
    <property type="match status" value="1"/>
</dbReference>
<reference evidence="2 3" key="1">
    <citation type="journal article" date="1998" name="Science">
        <title>Genome sequence of the nematode C. elegans: a platform for investigating biology.</title>
        <authorList>
            <consortium name="The C. elegans sequencing consortium"/>
            <person name="Sulson J.E."/>
            <person name="Waterston R."/>
        </authorList>
    </citation>
    <scope>NUCLEOTIDE SEQUENCE [LARGE SCALE GENOMIC DNA]</scope>
    <source>
        <strain evidence="2 3">Bristol N2</strain>
    </source>
</reference>
<dbReference type="OrthoDB" id="409824at2759"/>
<dbReference type="RefSeq" id="NP_001370035.1">
    <property type="nucleotide sequence ID" value="NM_001383738.2"/>
</dbReference>
<dbReference type="AGR" id="WB:WBGene00012196"/>
<dbReference type="Gene3D" id="3.30.710.10">
    <property type="entry name" value="Potassium Channel Kv1.1, Chain A"/>
    <property type="match status" value="1"/>
</dbReference>
<dbReference type="KEGG" id="cel:CELE_W02A11.8"/>
<evidence type="ECO:0000313" key="4">
    <source>
        <dbReference type="WormBase" id="W02A11.8"/>
    </source>
</evidence>
<dbReference type="InParanoid" id="Q9XUM9"/>
<evidence type="ECO:0000313" key="2">
    <source>
        <dbReference type="EMBL" id="CAB04888.1"/>
    </source>
</evidence>
<dbReference type="Pfam" id="PF00651">
    <property type="entry name" value="BTB"/>
    <property type="match status" value="1"/>
</dbReference>
<dbReference type="STRING" id="6239.W02A11.8.1"/>
<dbReference type="HOGENOM" id="CLU_051249_1_0_1"/>
<dbReference type="WormBase" id="W02A11.8">
    <property type="protein sequence ID" value="CE18993"/>
    <property type="gene ID" value="WBGene00012196"/>
    <property type="gene designation" value="bath-35"/>
</dbReference>
<proteinExistence type="predicted"/>
<dbReference type="OMA" id="CTIEADI"/>
<dbReference type="UCSC" id="W02A11.8">
    <property type="organism name" value="c. elegans"/>
</dbReference>
<dbReference type="Proteomes" id="UP000001940">
    <property type="component" value="Chromosome I"/>
</dbReference>
<dbReference type="Bgee" id="WBGene00012196">
    <property type="expression patterns" value="Expressed in germ line (C elegans) and 2 other cell types or tissues"/>
</dbReference>
<evidence type="ECO:0000313" key="3">
    <source>
        <dbReference type="Proteomes" id="UP000001940"/>
    </source>
</evidence>
<feature type="domain" description="BTB" evidence="1">
    <location>
        <begin position="112"/>
        <end position="175"/>
    </location>
</feature>
<dbReference type="eggNOG" id="ENOG502RXUT">
    <property type="taxonomic scope" value="Eukaryota"/>
</dbReference>
<dbReference type="AlphaFoldDB" id="Q9XUM9"/>
<dbReference type="InterPro" id="IPR011333">
    <property type="entry name" value="SKP1/BTB/POZ_sf"/>
</dbReference>
<organism evidence="2 3">
    <name type="scientific">Caenorhabditis elegans</name>
    <dbReference type="NCBI Taxonomy" id="6239"/>
    <lineage>
        <taxon>Eukaryota</taxon>
        <taxon>Metazoa</taxon>
        <taxon>Ecdysozoa</taxon>
        <taxon>Nematoda</taxon>
        <taxon>Chromadorea</taxon>
        <taxon>Rhabditida</taxon>
        <taxon>Rhabditina</taxon>
        <taxon>Rhabditomorpha</taxon>
        <taxon>Rhabditoidea</taxon>
        <taxon>Rhabditidae</taxon>
        <taxon>Peloderinae</taxon>
        <taxon>Caenorhabditis</taxon>
    </lineage>
</organism>
<dbReference type="PANTHER" id="PTHR22743">
    <property type="entry name" value="MEPRIN/TRAF-LIKE MATH FAMILY-C.ELEGANS"/>
    <property type="match status" value="1"/>
</dbReference>
<protein>
    <submittedName>
        <fullName evidence="2">BTB domain-containing protein</fullName>
    </submittedName>
</protein>
<dbReference type="CTD" id="24104973"/>
<dbReference type="EMBL" id="BX284601">
    <property type="protein sequence ID" value="CAB04888.1"/>
    <property type="molecule type" value="Genomic_DNA"/>
</dbReference>
<gene>
    <name evidence="2 4" type="primary">bath-35</name>
    <name evidence="2" type="ORF">CELE_W02A11.8</name>
    <name evidence="4" type="ORF">W02A11.8</name>
</gene>
<dbReference type="FunCoup" id="Q9XUM9">
    <property type="interactions" value="4"/>
</dbReference>
<dbReference type="PaxDb" id="6239-W02A11.8"/>
<dbReference type="GeneID" id="24104973"/>
<sequence>MYNGYADVDDLHVYVYCGNTPELRLQELVADVKITIQPENEKSCCIKKFLSLKDNKFESIAMSADFGDFDEMVYNYAIDGKCTIEADITIIKEVGDARAKLRDFGEETRDVSDVVINVQNEKFHVSKMFLAAQSSHFKLLFKNSNDSEIALDGIIPEDFQNFLELLYGEPALTEDSVEGILQIAARFDVSTVIRKGEDFLLQKSEFSPEKKLQMSLKYNLENLKSKCLSEVKSVADIRSVLPKDIKEMDHSVMAELLEKSLGLQKT</sequence>
<accession>Q9XUM9</accession>
<keyword evidence="3" id="KW-1185">Reference proteome</keyword>
<dbReference type="PIR" id="T26068">
    <property type="entry name" value="T26068"/>
</dbReference>
<dbReference type="PhylomeDB" id="Q9XUM9"/>
<dbReference type="CDD" id="cd18186">
    <property type="entry name" value="BTB_POZ_ZBTB_KLHL-like"/>
    <property type="match status" value="1"/>
</dbReference>
<evidence type="ECO:0000259" key="1">
    <source>
        <dbReference type="PROSITE" id="PS50097"/>
    </source>
</evidence>
<name>Q9XUM9_CAEEL</name>
<dbReference type="InterPro" id="IPR000210">
    <property type="entry name" value="BTB/POZ_dom"/>
</dbReference>
<dbReference type="SUPFAM" id="SSF54695">
    <property type="entry name" value="POZ domain"/>
    <property type="match status" value="1"/>
</dbReference>